<dbReference type="GO" id="GO:0009288">
    <property type="term" value="C:bacterial-type flagellum"/>
    <property type="evidence" value="ECO:0007669"/>
    <property type="project" value="TreeGrafter"/>
</dbReference>
<dbReference type="SUPFAM" id="SSF117143">
    <property type="entry name" value="Flagellar hook protein flgE"/>
    <property type="match status" value="1"/>
</dbReference>
<proteinExistence type="inferred from homology"/>
<gene>
    <name evidence="5" type="ORF">LCGC14_2219050</name>
</gene>
<dbReference type="InterPro" id="IPR010930">
    <property type="entry name" value="Flg_bb/hook_C_dom"/>
</dbReference>
<dbReference type="PANTHER" id="PTHR30435">
    <property type="entry name" value="FLAGELLAR PROTEIN"/>
    <property type="match status" value="1"/>
</dbReference>
<comment type="similarity">
    <text evidence="1">Belongs to the flagella basal body rod proteins family.</text>
</comment>
<evidence type="ECO:0000256" key="1">
    <source>
        <dbReference type="ARBA" id="ARBA00009677"/>
    </source>
</evidence>
<organism evidence="5">
    <name type="scientific">marine sediment metagenome</name>
    <dbReference type="NCBI Taxonomy" id="412755"/>
    <lineage>
        <taxon>unclassified sequences</taxon>
        <taxon>metagenomes</taxon>
        <taxon>ecological metagenomes</taxon>
    </lineage>
</organism>
<evidence type="ECO:0000259" key="3">
    <source>
        <dbReference type="Pfam" id="PF06429"/>
    </source>
</evidence>
<feature type="compositionally biased region" description="Low complexity" evidence="2">
    <location>
        <begin position="109"/>
        <end position="127"/>
    </location>
</feature>
<comment type="caution">
    <text evidence="5">The sequence shown here is derived from an EMBL/GenBank/DDBJ whole genome shotgun (WGS) entry which is preliminary data.</text>
</comment>
<feature type="domain" description="Flagellar hook protein FlgE/F/G-like D1" evidence="4">
    <location>
        <begin position="11"/>
        <end position="74"/>
    </location>
</feature>
<feature type="region of interest" description="Disordered" evidence="2">
    <location>
        <begin position="107"/>
        <end position="127"/>
    </location>
</feature>
<dbReference type="AlphaFoldDB" id="A0A0F9G729"/>
<reference evidence="5" key="1">
    <citation type="journal article" date="2015" name="Nature">
        <title>Complex archaea that bridge the gap between prokaryotes and eukaryotes.</title>
        <authorList>
            <person name="Spang A."/>
            <person name="Saw J.H."/>
            <person name="Jorgensen S.L."/>
            <person name="Zaremba-Niedzwiedzka K."/>
            <person name="Martijn J."/>
            <person name="Lind A.E."/>
            <person name="van Eijk R."/>
            <person name="Schleper C."/>
            <person name="Guy L."/>
            <person name="Ettema T.J."/>
        </authorList>
    </citation>
    <scope>NUCLEOTIDE SEQUENCE</scope>
</reference>
<protein>
    <submittedName>
        <fullName evidence="5">Uncharacterized protein</fullName>
    </submittedName>
</protein>
<dbReference type="PANTHER" id="PTHR30435:SF19">
    <property type="entry name" value="FLAGELLAR BASAL-BODY ROD PROTEIN FLGG"/>
    <property type="match status" value="1"/>
</dbReference>
<sequence length="177" mass="18540">MENTGRNLDVAIEGDGFFQVTTSDGSARYTRDGALRTDADGSIVTSGGYTLEPSVTIPPDAHAISIGRDGTVTVFSGSDNIPSVVGQIMLVRFSNPSGLSAEGDNMLAETPASGSPTTGTPGEEGVGSIQQGFLERSNVQMVTELVSLITAQRAYEINSRVIKVGDEMLITANQLIR</sequence>
<dbReference type="Pfam" id="PF06429">
    <property type="entry name" value="Flg_bbr_C"/>
    <property type="match status" value="1"/>
</dbReference>
<dbReference type="EMBL" id="LAZR01029611">
    <property type="protein sequence ID" value="KKL59067.1"/>
    <property type="molecule type" value="Genomic_DNA"/>
</dbReference>
<dbReference type="Pfam" id="PF22692">
    <property type="entry name" value="LlgE_F_G_D1"/>
    <property type="match status" value="1"/>
</dbReference>
<evidence type="ECO:0000256" key="2">
    <source>
        <dbReference type="SAM" id="MobiDB-lite"/>
    </source>
</evidence>
<accession>A0A0F9G729</accession>
<feature type="domain" description="Flagellar basal-body/hook protein C-terminal" evidence="3">
    <location>
        <begin position="130"/>
        <end position="175"/>
    </location>
</feature>
<dbReference type="InterPro" id="IPR053967">
    <property type="entry name" value="LlgE_F_G-like_D1"/>
</dbReference>
<dbReference type="NCBIfam" id="TIGR03506">
    <property type="entry name" value="FlgEFG_subfam"/>
    <property type="match status" value="1"/>
</dbReference>
<evidence type="ECO:0000313" key="5">
    <source>
        <dbReference type="EMBL" id="KKL59067.1"/>
    </source>
</evidence>
<name>A0A0F9G729_9ZZZZ</name>
<dbReference type="GO" id="GO:0071978">
    <property type="term" value="P:bacterial-type flagellum-dependent swarming motility"/>
    <property type="evidence" value="ECO:0007669"/>
    <property type="project" value="TreeGrafter"/>
</dbReference>
<dbReference type="InterPro" id="IPR037925">
    <property type="entry name" value="FlgE/F/G-like"/>
</dbReference>
<dbReference type="InterPro" id="IPR020013">
    <property type="entry name" value="Flagellar_FlgE/F/G"/>
</dbReference>
<evidence type="ECO:0000259" key="4">
    <source>
        <dbReference type="Pfam" id="PF22692"/>
    </source>
</evidence>